<accession>A0A6A6FGQ2</accession>
<reference evidence="2" key="1">
    <citation type="journal article" date="2020" name="Stud. Mycol.">
        <title>101 Dothideomycetes genomes: a test case for predicting lifestyles and emergence of pathogens.</title>
        <authorList>
            <person name="Haridas S."/>
            <person name="Albert R."/>
            <person name="Binder M."/>
            <person name="Bloem J."/>
            <person name="Labutti K."/>
            <person name="Salamov A."/>
            <person name="Andreopoulos B."/>
            <person name="Baker S."/>
            <person name="Barry K."/>
            <person name="Bills G."/>
            <person name="Bluhm B."/>
            <person name="Cannon C."/>
            <person name="Castanera R."/>
            <person name="Culley D."/>
            <person name="Daum C."/>
            <person name="Ezra D."/>
            <person name="Gonzalez J."/>
            <person name="Henrissat B."/>
            <person name="Kuo A."/>
            <person name="Liang C."/>
            <person name="Lipzen A."/>
            <person name="Lutzoni F."/>
            <person name="Magnuson J."/>
            <person name="Mondo S."/>
            <person name="Nolan M."/>
            <person name="Ohm R."/>
            <person name="Pangilinan J."/>
            <person name="Park H.-J."/>
            <person name="Ramirez L."/>
            <person name="Alfaro M."/>
            <person name="Sun H."/>
            <person name="Tritt A."/>
            <person name="Yoshinaga Y."/>
            <person name="Zwiers L.-H."/>
            <person name="Turgeon B."/>
            <person name="Goodwin S."/>
            <person name="Spatafora J."/>
            <person name="Crous P."/>
            <person name="Grigoriev I."/>
        </authorList>
    </citation>
    <scope>NUCLEOTIDE SEQUENCE</scope>
    <source>
        <strain evidence="2">SCOH1-5</strain>
    </source>
</reference>
<proteinExistence type="predicted"/>
<feature type="region of interest" description="Disordered" evidence="1">
    <location>
        <begin position="85"/>
        <end position="180"/>
    </location>
</feature>
<feature type="compositionally biased region" description="Basic and acidic residues" evidence="1">
    <location>
        <begin position="130"/>
        <end position="156"/>
    </location>
</feature>
<gene>
    <name evidence="2" type="ORF">CERZMDRAFT_84267</name>
</gene>
<evidence type="ECO:0000256" key="1">
    <source>
        <dbReference type="SAM" id="MobiDB-lite"/>
    </source>
</evidence>
<dbReference type="EMBL" id="ML992672">
    <property type="protein sequence ID" value="KAF2212610.1"/>
    <property type="molecule type" value="Genomic_DNA"/>
</dbReference>
<dbReference type="Proteomes" id="UP000799539">
    <property type="component" value="Unassembled WGS sequence"/>
</dbReference>
<feature type="compositionally biased region" description="Acidic residues" evidence="1">
    <location>
        <begin position="85"/>
        <end position="96"/>
    </location>
</feature>
<organism evidence="2 3">
    <name type="scientific">Cercospora zeae-maydis SCOH1-5</name>
    <dbReference type="NCBI Taxonomy" id="717836"/>
    <lineage>
        <taxon>Eukaryota</taxon>
        <taxon>Fungi</taxon>
        <taxon>Dikarya</taxon>
        <taxon>Ascomycota</taxon>
        <taxon>Pezizomycotina</taxon>
        <taxon>Dothideomycetes</taxon>
        <taxon>Dothideomycetidae</taxon>
        <taxon>Mycosphaerellales</taxon>
        <taxon>Mycosphaerellaceae</taxon>
        <taxon>Cercospora</taxon>
    </lineage>
</organism>
<sequence length="282" mass="30342">MDQAVIDPRKTQISFTLPATLLQPILAAESPDQVDSETTEGILRALKTRLSKHQQDGSGAVPSAPHVIDLEAGASLQDAIEIESDDESIPADDTCDDSVGTVPAALQGRKDGYREHTIKYRSLAGENTEGESRAGQDERMLRGERRSRSRRDEGPEAYKNSRSARKRARRRQAKTGALGGMLLDQQAFAGGARSPHADGQWSQPEGLLLDEAHELTQHRVLAPQFEPDSSALNHSCDSSGALQAEVAQGSYEKAATNGGLLIESGPTECDHVTDDLLRALGV</sequence>
<dbReference type="OrthoDB" id="3639114at2759"/>
<evidence type="ECO:0000313" key="3">
    <source>
        <dbReference type="Proteomes" id="UP000799539"/>
    </source>
</evidence>
<feature type="compositionally biased region" description="Basic and acidic residues" evidence="1">
    <location>
        <begin position="108"/>
        <end position="118"/>
    </location>
</feature>
<dbReference type="AlphaFoldDB" id="A0A6A6FGQ2"/>
<feature type="compositionally biased region" description="Basic residues" evidence="1">
    <location>
        <begin position="162"/>
        <end position="173"/>
    </location>
</feature>
<protein>
    <submittedName>
        <fullName evidence="2">Uncharacterized protein</fullName>
    </submittedName>
</protein>
<evidence type="ECO:0000313" key="2">
    <source>
        <dbReference type="EMBL" id="KAF2212610.1"/>
    </source>
</evidence>
<name>A0A6A6FGQ2_9PEZI</name>
<keyword evidence="3" id="KW-1185">Reference proteome</keyword>